<keyword evidence="2 5" id="KW-0812">Transmembrane</keyword>
<evidence type="ECO:0000256" key="4">
    <source>
        <dbReference type="ARBA" id="ARBA00023136"/>
    </source>
</evidence>
<evidence type="ECO:0000256" key="5">
    <source>
        <dbReference type="SAM" id="Phobius"/>
    </source>
</evidence>
<dbReference type="GO" id="GO:0016020">
    <property type="term" value="C:membrane"/>
    <property type="evidence" value="ECO:0007669"/>
    <property type="project" value="UniProtKB-SubCell"/>
</dbReference>
<dbReference type="Pfam" id="PF04688">
    <property type="entry name" value="Holin_SPP1"/>
    <property type="match status" value="1"/>
</dbReference>
<reference evidence="6" key="1">
    <citation type="journal article" date="2021" name="PeerJ">
        <title>Extensive microbial diversity within the chicken gut microbiome revealed by metagenomics and culture.</title>
        <authorList>
            <person name="Gilroy R."/>
            <person name="Ravi A."/>
            <person name="Getino M."/>
            <person name="Pursley I."/>
            <person name="Horton D.L."/>
            <person name="Alikhan N.F."/>
            <person name="Baker D."/>
            <person name="Gharbi K."/>
            <person name="Hall N."/>
            <person name="Watson M."/>
            <person name="Adriaenssens E.M."/>
            <person name="Foster-Nyarko E."/>
            <person name="Jarju S."/>
            <person name="Secka A."/>
            <person name="Antonio M."/>
            <person name="Oren A."/>
            <person name="Chaudhuri R.R."/>
            <person name="La Ragione R."/>
            <person name="Hildebrand F."/>
            <person name="Pallen M.J."/>
        </authorList>
    </citation>
    <scope>NUCLEOTIDE SEQUENCE</scope>
    <source>
        <strain evidence="6">CHK189-11263</strain>
    </source>
</reference>
<dbReference type="EMBL" id="DWYC01000020">
    <property type="protein sequence ID" value="HJB56285.1"/>
    <property type="molecule type" value="Genomic_DNA"/>
</dbReference>
<dbReference type="AlphaFoldDB" id="A0A9D2M9V5"/>
<organism evidence="6 7">
    <name type="scientific">Candidatus Flavonifractor intestinipullorum</name>
    <dbReference type="NCBI Taxonomy" id="2838587"/>
    <lineage>
        <taxon>Bacteria</taxon>
        <taxon>Bacillati</taxon>
        <taxon>Bacillota</taxon>
        <taxon>Clostridia</taxon>
        <taxon>Eubacteriales</taxon>
        <taxon>Oscillospiraceae</taxon>
        <taxon>Flavonifractor</taxon>
    </lineage>
</organism>
<keyword evidence="4 5" id="KW-0472">Membrane</keyword>
<evidence type="ECO:0000313" key="6">
    <source>
        <dbReference type="EMBL" id="HJB56285.1"/>
    </source>
</evidence>
<feature type="transmembrane region" description="Helical" evidence="5">
    <location>
        <begin position="40"/>
        <end position="58"/>
    </location>
</feature>
<keyword evidence="3 5" id="KW-1133">Transmembrane helix</keyword>
<protein>
    <submittedName>
        <fullName evidence="6">Phage holin</fullName>
    </submittedName>
</protein>
<feature type="transmembrane region" description="Helical" evidence="5">
    <location>
        <begin position="12"/>
        <end position="34"/>
    </location>
</feature>
<reference evidence="6" key="2">
    <citation type="submission" date="2021-04" db="EMBL/GenBank/DDBJ databases">
        <authorList>
            <person name="Gilroy R."/>
        </authorList>
    </citation>
    <scope>NUCLEOTIDE SEQUENCE</scope>
    <source>
        <strain evidence="6">CHK189-11263</strain>
    </source>
</reference>
<dbReference type="NCBIfam" id="TIGR01592">
    <property type="entry name" value="holin_SPP1"/>
    <property type="match status" value="1"/>
</dbReference>
<evidence type="ECO:0000256" key="1">
    <source>
        <dbReference type="ARBA" id="ARBA00004370"/>
    </source>
</evidence>
<gene>
    <name evidence="6" type="ORF">H9714_01900</name>
</gene>
<name>A0A9D2M9V5_9FIRM</name>
<comment type="subcellular location">
    <subcellularLocation>
        <location evidence="1">Membrane</location>
    </subcellularLocation>
</comment>
<evidence type="ECO:0000256" key="2">
    <source>
        <dbReference type="ARBA" id="ARBA00022692"/>
    </source>
</evidence>
<proteinExistence type="predicted"/>
<dbReference type="Proteomes" id="UP000824208">
    <property type="component" value="Unassembled WGS sequence"/>
</dbReference>
<accession>A0A9D2M9V5</accession>
<evidence type="ECO:0000313" key="7">
    <source>
        <dbReference type="Proteomes" id="UP000824208"/>
    </source>
</evidence>
<comment type="caution">
    <text evidence="6">The sequence shown here is derived from an EMBL/GenBank/DDBJ whole genome shotgun (WGS) entry which is preliminary data.</text>
</comment>
<sequence>MEHKITAGTIARTIVLLLALVNQCLSMAGIQVIPIADEDINTLVTTLWTVCASLAAWWKNNSFTRAALDGDALMRQEKGA</sequence>
<evidence type="ECO:0000256" key="3">
    <source>
        <dbReference type="ARBA" id="ARBA00022989"/>
    </source>
</evidence>
<dbReference type="InterPro" id="IPR006479">
    <property type="entry name" value="Holin"/>
</dbReference>